<feature type="transmembrane region" description="Helical" evidence="1">
    <location>
        <begin position="153"/>
        <end position="170"/>
    </location>
</feature>
<keyword evidence="1" id="KW-0812">Transmembrane</keyword>
<name>A0A089LUP4_9BACL</name>
<feature type="transmembrane region" description="Helical" evidence="1">
    <location>
        <begin position="94"/>
        <end position="115"/>
    </location>
</feature>
<gene>
    <name evidence="2" type="ORF">PSTEL_12830</name>
</gene>
<dbReference type="RefSeq" id="WP_038695666.1">
    <property type="nucleotide sequence ID" value="NZ_CP009286.1"/>
</dbReference>
<dbReference type="InterPro" id="IPR025671">
    <property type="entry name" value="HXXEE"/>
</dbReference>
<organism evidence="2 3">
    <name type="scientific">Paenibacillus stellifer</name>
    <dbReference type="NCBI Taxonomy" id="169760"/>
    <lineage>
        <taxon>Bacteria</taxon>
        <taxon>Bacillati</taxon>
        <taxon>Bacillota</taxon>
        <taxon>Bacilli</taxon>
        <taxon>Bacillales</taxon>
        <taxon>Paenibacillaceae</taxon>
        <taxon>Paenibacillus</taxon>
    </lineage>
</organism>
<keyword evidence="1" id="KW-1133">Transmembrane helix</keyword>
<evidence type="ECO:0000313" key="3">
    <source>
        <dbReference type="Proteomes" id="UP000029507"/>
    </source>
</evidence>
<keyword evidence="1" id="KW-0472">Membrane</keyword>
<sequence>MLHGLDSVVEWPSLLWLFPVLFMFHDFEEILTVEDWAGRNREKVLGALPPFARKALHASMFCGTRRFALDVLYVYGFIVVFTGMAAFFSFYLPFLAALSLFFLHAFTHIFQALYLKMYTPGVWTSILIVLPYSLYAFYRLISSGTADWGDIGGGVLLLLLAGPPLLVLLLKGRAKAYFQ</sequence>
<reference evidence="2 3" key="1">
    <citation type="submission" date="2014-08" db="EMBL/GenBank/DDBJ databases">
        <title>Comparative genomics of the Paenibacillus odorifer group.</title>
        <authorList>
            <person name="den Bakker H.C."/>
            <person name="Tsai Y.-C."/>
            <person name="Martin N."/>
            <person name="Korlach J."/>
            <person name="Wiedmann M."/>
        </authorList>
    </citation>
    <scope>NUCLEOTIDE SEQUENCE [LARGE SCALE GENOMIC DNA]</scope>
    <source>
        <strain evidence="2 3">DSM 14472</strain>
    </source>
</reference>
<dbReference type="OrthoDB" id="5195477at2"/>
<feature type="transmembrane region" description="Helical" evidence="1">
    <location>
        <begin position="67"/>
        <end position="88"/>
    </location>
</feature>
<dbReference type="Pfam" id="PF13787">
    <property type="entry name" value="HXXEE"/>
    <property type="match status" value="1"/>
</dbReference>
<dbReference type="AlphaFoldDB" id="A0A089LUP4"/>
<dbReference type="KEGG" id="pste:PSTEL_12830"/>
<dbReference type="HOGENOM" id="CLU_120980_1_0_9"/>
<proteinExistence type="predicted"/>
<dbReference type="STRING" id="169760.PSTEL_12830"/>
<accession>A0A089LUP4</accession>
<evidence type="ECO:0000313" key="2">
    <source>
        <dbReference type="EMBL" id="AIQ63840.1"/>
    </source>
</evidence>
<keyword evidence="3" id="KW-1185">Reference proteome</keyword>
<protein>
    <submittedName>
        <fullName evidence="2">Membrane protein</fullName>
    </submittedName>
</protein>
<feature type="transmembrane region" description="Helical" evidence="1">
    <location>
        <begin position="122"/>
        <end position="141"/>
    </location>
</feature>
<dbReference type="Proteomes" id="UP000029507">
    <property type="component" value="Chromosome"/>
</dbReference>
<dbReference type="EMBL" id="CP009286">
    <property type="protein sequence ID" value="AIQ63840.1"/>
    <property type="molecule type" value="Genomic_DNA"/>
</dbReference>
<evidence type="ECO:0000256" key="1">
    <source>
        <dbReference type="SAM" id="Phobius"/>
    </source>
</evidence>